<dbReference type="SUPFAM" id="SSF110849">
    <property type="entry name" value="ParB/Sulfiredoxin"/>
    <property type="match status" value="1"/>
</dbReference>
<reference evidence="4" key="1">
    <citation type="submission" date="2023-07" db="EMBL/GenBank/DDBJ databases">
        <title>Sorghum-associated microbial communities from plants grown in Nebraska, USA.</title>
        <authorList>
            <person name="Schachtman D."/>
        </authorList>
    </citation>
    <scope>NUCLEOTIDE SEQUENCE</scope>
    <source>
        <strain evidence="4">DS3315</strain>
    </source>
</reference>
<dbReference type="AlphaFoldDB" id="A0AAW8E6J2"/>
<dbReference type="GO" id="GO:0005694">
    <property type="term" value="C:chromosome"/>
    <property type="evidence" value="ECO:0007669"/>
    <property type="project" value="TreeGrafter"/>
</dbReference>
<feature type="domain" description="ParB-like N-terminal" evidence="3">
    <location>
        <begin position="22"/>
        <end position="119"/>
    </location>
</feature>
<dbReference type="CDD" id="cd16406">
    <property type="entry name" value="ParB_N_like"/>
    <property type="match status" value="1"/>
</dbReference>
<accession>A0AAW8E6J2</accession>
<feature type="compositionally biased region" description="Acidic residues" evidence="2">
    <location>
        <begin position="419"/>
        <end position="428"/>
    </location>
</feature>
<dbReference type="PANTHER" id="PTHR33375">
    <property type="entry name" value="CHROMOSOME-PARTITIONING PROTEIN PARB-RELATED"/>
    <property type="match status" value="1"/>
</dbReference>
<proteinExistence type="predicted"/>
<keyword evidence="1" id="KW-0175">Coiled coil</keyword>
<dbReference type="Gene3D" id="1.10.10.2830">
    <property type="match status" value="1"/>
</dbReference>
<comment type="caution">
    <text evidence="4">The sequence shown here is derived from an EMBL/GenBank/DDBJ whole genome shotgun (WGS) entry which is preliminary data.</text>
</comment>
<dbReference type="Gene3D" id="3.90.1530.30">
    <property type="match status" value="1"/>
</dbReference>
<gene>
    <name evidence="4" type="ORF">J2W39_000059</name>
</gene>
<evidence type="ECO:0000256" key="2">
    <source>
        <dbReference type="SAM" id="MobiDB-lite"/>
    </source>
</evidence>
<dbReference type="PANTHER" id="PTHR33375:SF7">
    <property type="entry name" value="CHROMOSOME 2-PARTITIONING PROTEIN PARB-RELATED"/>
    <property type="match status" value="1"/>
</dbReference>
<dbReference type="EMBL" id="JAUSRV010000001">
    <property type="protein sequence ID" value="MDP9968836.1"/>
    <property type="molecule type" value="Genomic_DNA"/>
</dbReference>
<organism evidence="4 5">
    <name type="scientific">Variovorax paradoxus</name>
    <dbReference type="NCBI Taxonomy" id="34073"/>
    <lineage>
        <taxon>Bacteria</taxon>
        <taxon>Pseudomonadati</taxon>
        <taxon>Pseudomonadota</taxon>
        <taxon>Betaproteobacteria</taxon>
        <taxon>Burkholderiales</taxon>
        <taxon>Comamonadaceae</taxon>
        <taxon>Variovorax</taxon>
    </lineage>
</organism>
<dbReference type="SUPFAM" id="SSF109709">
    <property type="entry name" value="KorB DNA-binding domain-like"/>
    <property type="match status" value="1"/>
</dbReference>
<sequence>MTTVDTPDDSTLEAAMPAQSMVLVPLSRLRARPSRRNVRRKARTSIAALAASIRRLGLLQNLTVIPFGDGGDFEVVAGGRRLAALKLLAKKRHIPEDWPVPCLLVADTLARTASLTENVQREAMDPVEELLAWKALVAEGRSVEAIAADFGVTPLVVKRRLRLANVSPRLLADYEAGTATLEQLMALAITDDHAAQEAAFYDAPAWQRSPEALREHLTRDEIDASRDALARFVGLETYEAAGGGVRRDLFSDERQGGYLTDAGLLDTLARHKLAAVAEQVQLEGWGWVEVAPRATAAELHVFQRVRRTRRDPNRTEAKRIAKLEGKQNELQDRLDDEDADLSEDGERALQEELDRLGNELEAIEQTLVVYPPGAVEMAGAVVSVDRMGGVVVHRGLLREEEAKALRAQERREAGAAGEECNDQDGEADEPAKSGISEKLAKRLSAHRTAALQAEVARHPQVALVAVVHRLALRVALDSYGSGGSPVDIIATPQDGLALHAPDIGDSPAAMGMRKVREAWAARLPKEPKELFAELLALPQGELLALLAVCVASTVSVLASREDEVPAAGLAEAVRLDMHDWWTPTAEGYFSHVSKAKALEAVLAFAPDHVTRLSKLKKAEMASEAERLAAGTGWLPVMFRGKAEPSPETPTSSGIEAVPAAGEAVAEAEDREELAAVA</sequence>
<dbReference type="GO" id="GO:0007059">
    <property type="term" value="P:chromosome segregation"/>
    <property type="evidence" value="ECO:0007669"/>
    <property type="project" value="TreeGrafter"/>
</dbReference>
<dbReference type="SMART" id="SM00470">
    <property type="entry name" value="ParB"/>
    <property type="match status" value="1"/>
</dbReference>
<feature type="coiled-coil region" evidence="1">
    <location>
        <begin position="313"/>
        <end position="366"/>
    </location>
</feature>
<evidence type="ECO:0000313" key="5">
    <source>
        <dbReference type="Proteomes" id="UP001224845"/>
    </source>
</evidence>
<dbReference type="Pfam" id="PF02195">
    <property type="entry name" value="ParB_N"/>
    <property type="match status" value="1"/>
</dbReference>
<evidence type="ECO:0000313" key="4">
    <source>
        <dbReference type="EMBL" id="MDP9968836.1"/>
    </source>
</evidence>
<dbReference type="RefSeq" id="WP_307591417.1">
    <property type="nucleotide sequence ID" value="NZ_JAUSRV010000001.1"/>
</dbReference>
<feature type="region of interest" description="Disordered" evidence="2">
    <location>
        <begin position="640"/>
        <end position="677"/>
    </location>
</feature>
<protein>
    <submittedName>
        <fullName evidence="4">ParB family chromosome partitioning protein</fullName>
    </submittedName>
</protein>
<feature type="compositionally biased region" description="Low complexity" evidence="2">
    <location>
        <begin position="655"/>
        <end position="664"/>
    </location>
</feature>
<dbReference type="InterPro" id="IPR050336">
    <property type="entry name" value="Chromosome_partition/occlusion"/>
</dbReference>
<feature type="region of interest" description="Disordered" evidence="2">
    <location>
        <begin position="407"/>
        <end position="432"/>
    </location>
</feature>
<dbReference type="Proteomes" id="UP001224845">
    <property type="component" value="Unassembled WGS sequence"/>
</dbReference>
<evidence type="ECO:0000259" key="3">
    <source>
        <dbReference type="SMART" id="SM00470"/>
    </source>
</evidence>
<dbReference type="InterPro" id="IPR036086">
    <property type="entry name" value="ParB/Sulfiredoxin_sf"/>
</dbReference>
<dbReference type="InterPro" id="IPR003115">
    <property type="entry name" value="ParB_N"/>
</dbReference>
<evidence type="ECO:0000256" key="1">
    <source>
        <dbReference type="SAM" id="Coils"/>
    </source>
</evidence>
<name>A0AAW8E6J2_VARPD</name>